<dbReference type="RefSeq" id="WP_239693335.1">
    <property type="nucleotide sequence ID" value="NZ_JBHSYQ010000015.1"/>
</dbReference>
<reference evidence="2" key="1">
    <citation type="journal article" date="2019" name="Int. J. Syst. Evol. Microbiol.">
        <title>The Global Catalogue of Microorganisms (GCM) 10K type strain sequencing project: providing services to taxonomists for standard genome sequencing and annotation.</title>
        <authorList>
            <consortium name="The Broad Institute Genomics Platform"/>
            <consortium name="The Broad Institute Genome Sequencing Center for Infectious Disease"/>
            <person name="Wu L."/>
            <person name="Ma J."/>
        </authorList>
    </citation>
    <scope>NUCLEOTIDE SEQUENCE [LARGE SCALE GENOMIC DNA]</scope>
    <source>
        <strain evidence="2">CGMCC 4.7393</strain>
    </source>
</reference>
<evidence type="ECO:0000313" key="2">
    <source>
        <dbReference type="Proteomes" id="UP001596405"/>
    </source>
</evidence>
<keyword evidence="2" id="KW-1185">Reference proteome</keyword>
<protein>
    <submittedName>
        <fullName evidence="1">Uncharacterized protein</fullName>
    </submittedName>
</protein>
<name>A0ABW2DR50_9BACT</name>
<dbReference type="Proteomes" id="UP001596405">
    <property type="component" value="Unassembled WGS sequence"/>
</dbReference>
<accession>A0ABW2DR50</accession>
<comment type="caution">
    <text evidence="1">The sequence shown here is derived from an EMBL/GenBank/DDBJ whole genome shotgun (WGS) entry which is preliminary data.</text>
</comment>
<dbReference type="EMBL" id="JBHSYQ010000015">
    <property type="protein sequence ID" value="MFC6999076.1"/>
    <property type="molecule type" value="Genomic_DNA"/>
</dbReference>
<proteinExistence type="predicted"/>
<gene>
    <name evidence="1" type="ORF">ACFQHR_15685</name>
</gene>
<sequence length="66" mass="7161">MAAEFVVDVGVVATGVGVVQDTSTFNKEIKSKLCIRFFGLSKALTVFIKLCSAYGVFKVTLNQHHP</sequence>
<evidence type="ECO:0000313" key="1">
    <source>
        <dbReference type="EMBL" id="MFC6999076.1"/>
    </source>
</evidence>
<organism evidence="1 2">
    <name type="scientific">Rufibacter roseus</name>
    <dbReference type="NCBI Taxonomy" id="1567108"/>
    <lineage>
        <taxon>Bacteria</taxon>
        <taxon>Pseudomonadati</taxon>
        <taxon>Bacteroidota</taxon>
        <taxon>Cytophagia</taxon>
        <taxon>Cytophagales</taxon>
        <taxon>Hymenobacteraceae</taxon>
        <taxon>Rufibacter</taxon>
    </lineage>
</organism>